<evidence type="ECO:0000313" key="2">
    <source>
        <dbReference type="EMBL" id="TDP71600.1"/>
    </source>
</evidence>
<evidence type="ECO:0000256" key="1">
    <source>
        <dbReference type="SAM" id="SignalP"/>
    </source>
</evidence>
<dbReference type="InParanoid" id="A0A4R6QN87"/>
<protein>
    <submittedName>
        <fullName evidence="2">Uncharacterized protein</fullName>
    </submittedName>
</protein>
<gene>
    <name evidence="2" type="ORF">DES47_103582</name>
</gene>
<reference evidence="2 3" key="1">
    <citation type="submission" date="2019-03" db="EMBL/GenBank/DDBJ databases">
        <title>Genomic Encyclopedia of Type Strains, Phase IV (KMG-IV): sequencing the most valuable type-strain genomes for metagenomic binning, comparative biology and taxonomic classification.</title>
        <authorList>
            <person name="Goeker M."/>
        </authorList>
    </citation>
    <scope>NUCLEOTIDE SEQUENCE [LARGE SCALE GENOMIC DNA]</scope>
    <source>
        <strain evidence="2 3">DSM 16998</strain>
    </source>
</reference>
<keyword evidence="1" id="KW-0732">Signal</keyword>
<accession>A0A4R6QN87</accession>
<sequence length="75" mass="7741">MRSGGAAPRRLLPLLALALGAAMAQPQASDEGPALEELLRQGLDQPPNAFELSTASRFAQSAVQVPPGPRTPSPP</sequence>
<evidence type="ECO:0000313" key="3">
    <source>
        <dbReference type="Proteomes" id="UP000295361"/>
    </source>
</evidence>
<feature type="chain" id="PRO_5020224727" evidence="1">
    <location>
        <begin position="25"/>
        <end position="75"/>
    </location>
</feature>
<feature type="signal peptide" evidence="1">
    <location>
        <begin position="1"/>
        <end position="24"/>
    </location>
</feature>
<dbReference type="AlphaFoldDB" id="A0A4R6QN87"/>
<proteinExistence type="predicted"/>
<organism evidence="2 3">
    <name type="scientific">Roseateles toxinivorans</name>
    <dbReference type="NCBI Taxonomy" id="270368"/>
    <lineage>
        <taxon>Bacteria</taxon>
        <taxon>Pseudomonadati</taxon>
        <taxon>Pseudomonadota</taxon>
        <taxon>Betaproteobacteria</taxon>
        <taxon>Burkholderiales</taxon>
        <taxon>Sphaerotilaceae</taxon>
        <taxon>Roseateles</taxon>
    </lineage>
</organism>
<dbReference type="Proteomes" id="UP000295361">
    <property type="component" value="Unassembled WGS sequence"/>
</dbReference>
<comment type="caution">
    <text evidence="2">The sequence shown here is derived from an EMBL/GenBank/DDBJ whole genome shotgun (WGS) entry which is preliminary data.</text>
</comment>
<keyword evidence="3" id="KW-1185">Reference proteome</keyword>
<dbReference type="EMBL" id="SNXS01000003">
    <property type="protein sequence ID" value="TDP71600.1"/>
    <property type="molecule type" value="Genomic_DNA"/>
</dbReference>
<name>A0A4R6QN87_9BURK</name>